<comment type="similarity">
    <text evidence="2">Belongs to the major facilitator superfamily. Vesicular transporter family.</text>
</comment>
<evidence type="ECO:0000256" key="7">
    <source>
        <dbReference type="SAM" id="Phobius"/>
    </source>
</evidence>
<protein>
    <recommendedName>
        <fullName evidence="8">Major facilitator superfamily (MFS) profile domain-containing protein</fullName>
    </recommendedName>
</protein>
<accession>A0A9W8CU45</accession>
<feature type="transmembrane region" description="Helical" evidence="7">
    <location>
        <begin position="455"/>
        <end position="480"/>
    </location>
</feature>
<dbReference type="PRINTS" id="PR01035">
    <property type="entry name" value="TCRTETA"/>
</dbReference>
<dbReference type="OrthoDB" id="5086884at2759"/>
<feature type="transmembrane region" description="Helical" evidence="7">
    <location>
        <begin position="190"/>
        <end position="210"/>
    </location>
</feature>
<keyword evidence="10" id="KW-1185">Reference proteome</keyword>
<dbReference type="PANTHER" id="PTHR23506">
    <property type="entry name" value="GH10249P"/>
    <property type="match status" value="1"/>
</dbReference>
<keyword evidence="4 7" id="KW-0812">Transmembrane</keyword>
<feature type="transmembrane region" description="Helical" evidence="7">
    <location>
        <begin position="161"/>
        <end position="184"/>
    </location>
</feature>
<feature type="transmembrane region" description="Helical" evidence="7">
    <location>
        <begin position="33"/>
        <end position="53"/>
    </location>
</feature>
<dbReference type="SUPFAM" id="SSF103473">
    <property type="entry name" value="MFS general substrate transporter"/>
    <property type="match status" value="1"/>
</dbReference>
<evidence type="ECO:0000259" key="8">
    <source>
        <dbReference type="PROSITE" id="PS50850"/>
    </source>
</evidence>
<keyword evidence="5 7" id="KW-1133">Transmembrane helix</keyword>
<dbReference type="CDD" id="cd17325">
    <property type="entry name" value="MFS_MdtG_SLC18_like"/>
    <property type="match status" value="1"/>
</dbReference>
<dbReference type="InterPro" id="IPR011701">
    <property type="entry name" value="MFS"/>
</dbReference>
<comment type="subcellular location">
    <subcellularLocation>
        <location evidence="1">Membrane</location>
        <topology evidence="1">Multi-pass membrane protein</topology>
    </subcellularLocation>
</comment>
<dbReference type="InterPro" id="IPR050930">
    <property type="entry name" value="MFS_Vesicular_Transporter"/>
</dbReference>
<feature type="transmembrane region" description="Helical" evidence="7">
    <location>
        <begin position="354"/>
        <end position="373"/>
    </location>
</feature>
<keyword evidence="3" id="KW-0813">Transport</keyword>
<feature type="transmembrane region" description="Helical" evidence="7">
    <location>
        <begin position="385"/>
        <end position="405"/>
    </location>
</feature>
<dbReference type="InterPro" id="IPR020846">
    <property type="entry name" value="MFS_dom"/>
</dbReference>
<feature type="transmembrane region" description="Helical" evidence="7">
    <location>
        <begin position="426"/>
        <end position="449"/>
    </location>
</feature>
<feature type="domain" description="Major facilitator superfamily (MFS) profile" evidence="8">
    <location>
        <begin position="35"/>
        <end position="546"/>
    </location>
</feature>
<evidence type="ECO:0000256" key="1">
    <source>
        <dbReference type="ARBA" id="ARBA00004141"/>
    </source>
</evidence>
<evidence type="ECO:0000313" key="9">
    <source>
        <dbReference type="EMBL" id="KAJ1723492.1"/>
    </source>
</evidence>
<dbReference type="InterPro" id="IPR036259">
    <property type="entry name" value="MFS_trans_sf"/>
</dbReference>
<proteinExistence type="inferred from homology"/>
<feature type="transmembrane region" description="Helical" evidence="7">
    <location>
        <begin position="492"/>
        <end position="511"/>
    </location>
</feature>
<dbReference type="Gene3D" id="1.20.1250.20">
    <property type="entry name" value="MFS general substrate transporter like domains"/>
    <property type="match status" value="2"/>
</dbReference>
<dbReference type="Pfam" id="PF07690">
    <property type="entry name" value="MFS_1"/>
    <property type="match status" value="1"/>
</dbReference>
<name>A0A9W8CU45_9FUNG</name>
<gene>
    <name evidence="9" type="ORF">LPJ53_002149</name>
</gene>
<dbReference type="EMBL" id="JANBOJ010000064">
    <property type="protein sequence ID" value="KAJ1723492.1"/>
    <property type="molecule type" value="Genomic_DNA"/>
</dbReference>
<feature type="transmembrane region" description="Helical" evidence="7">
    <location>
        <begin position="105"/>
        <end position="125"/>
    </location>
</feature>
<evidence type="ECO:0000313" key="10">
    <source>
        <dbReference type="Proteomes" id="UP001149813"/>
    </source>
</evidence>
<dbReference type="Proteomes" id="UP001149813">
    <property type="component" value="Unassembled WGS sequence"/>
</dbReference>
<feature type="transmembrane region" description="Helical" evidence="7">
    <location>
        <begin position="131"/>
        <end position="154"/>
    </location>
</feature>
<dbReference type="PROSITE" id="PS50850">
    <property type="entry name" value="MFS"/>
    <property type="match status" value="1"/>
</dbReference>
<dbReference type="PANTHER" id="PTHR23506:SF23">
    <property type="entry name" value="GH10249P"/>
    <property type="match status" value="1"/>
</dbReference>
<dbReference type="InterPro" id="IPR001958">
    <property type="entry name" value="Tet-R_TetA/multi-R_MdtG-like"/>
</dbReference>
<feature type="transmembrane region" description="Helical" evidence="7">
    <location>
        <begin position="73"/>
        <end position="93"/>
    </location>
</feature>
<evidence type="ECO:0000256" key="2">
    <source>
        <dbReference type="ARBA" id="ARBA00006829"/>
    </source>
</evidence>
<dbReference type="GO" id="GO:0022857">
    <property type="term" value="F:transmembrane transporter activity"/>
    <property type="evidence" value="ECO:0007669"/>
    <property type="project" value="InterPro"/>
</dbReference>
<evidence type="ECO:0000256" key="6">
    <source>
        <dbReference type="ARBA" id="ARBA00023136"/>
    </source>
</evidence>
<comment type="caution">
    <text evidence="9">The sequence shown here is derived from an EMBL/GenBank/DDBJ whole genome shotgun (WGS) entry which is preliminary data.</text>
</comment>
<dbReference type="GO" id="GO:0016020">
    <property type="term" value="C:membrane"/>
    <property type="evidence" value="ECO:0007669"/>
    <property type="project" value="UniProtKB-SubCell"/>
</dbReference>
<evidence type="ECO:0000256" key="3">
    <source>
        <dbReference type="ARBA" id="ARBA00022448"/>
    </source>
</evidence>
<keyword evidence="6 7" id="KW-0472">Membrane</keyword>
<reference evidence="9" key="1">
    <citation type="submission" date="2022-07" db="EMBL/GenBank/DDBJ databases">
        <title>Phylogenomic reconstructions and comparative analyses of Kickxellomycotina fungi.</title>
        <authorList>
            <person name="Reynolds N.K."/>
            <person name="Stajich J.E."/>
            <person name="Barry K."/>
            <person name="Grigoriev I.V."/>
            <person name="Crous P."/>
            <person name="Smith M.E."/>
        </authorList>
    </citation>
    <scope>NUCLEOTIDE SEQUENCE</scope>
    <source>
        <strain evidence="9">NBRC 32514</strain>
    </source>
</reference>
<evidence type="ECO:0000256" key="4">
    <source>
        <dbReference type="ARBA" id="ARBA00022692"/>
    </source>
</evidence>
<feature type="transmembrane region" description="Helical" evidence="7">
    <location>
        <begin position="517"/>
        <end position="541"/>
    </location>
</feature>
<sequence length="563" mass="58855">MSTGNINLGADDYGGSRFSRFIRKCNQFRSTPAAVLTVSTMAVFADTVVYGLIVPFLPEILQEKLGMSSSANGILFGCFGLGVLIGAPISAYISDRWQIRKWPMIIGLLGLGATSVLFAFSNAFWELVLARLAQGISSGITWAVGLGMIADVYAGEEIGKAMGVAFSGFTLGYLGGPVIGGAIYGSGGTHGIAIFVAAITVVDLAFRLLLKEPKDVKSAASSSSPSTSSLGQFQQEQLLGATPGASIRMSAESEKYKDADVVVSHPVVIASAGATGKAISVVALASSNSVNIVAEEVRPDTGGAKTDIDIDTDIDEKAEIDEKIIETASVFGADNAAPAPLKKRTTMWDLLKEWQILACCVATITVTGAAGAFEPTLPILLDEKYHLKSTIIGVVFIAIVIPNVIAGPLAGKITDNDRVLAYVAPYGRFGFIIIFSLLAAIAIACMGATRTLAGVIVDLVFVGFLAGFAAVPIMSAMGVHVHRMGGDAYAKVYALFNIAYSVGVIIVPTVLPPIMNAVGFAATMGIVASLLVLGAIILAIIPTRQLLRYGRKAYIGENARVFL</sequence>
<evidence type="ECO:0000256" key="5">
    <source>
        <dbReference type="ARBA" id="ARBA00022989"/>
    </source>
</evidence>
<organism evidence="9 10">
    <name type="scientific">Coemansia erecta</name>
    <dbReference type="NCBI Taxonomy" id="147472"/>
    <lineage>
        <taxon>Eukaryota</taxon>
        <taxon>Fungi</taxon>
        <taxon>Fungi incertae sedis</taxon>
        <taxon>Zoopagomycota</taxon>
        <taxon>Kickxellomycotina</taxon>
        <taxon>Kickxellomycetes</taxon>
        <taxon>Kickxellales</taxon>
        <taxon>Kickxellaceae</taxon>
        <taxon>Coemansia</taxon>
    </lineage>
</organism>
<dbReference type="AlphaFoldDB" id="A0A9W8CU45"/>